<keyword evidence="3" id="KW-1185">Reference proteome</keyword>
<organism evidence="2 3">
    <name type="scientific">Streptomyces qinglanensis</name>
    <dbReference type="NCBI Taxonomy" id="943816"/>
    <lineage>
        <taxon>Bacteria</taxon>
        <taxon>Bacillati</taxon>
        <taxon>Actinomycetota</taxon>
        <taxon>Actinomycetes</taxon>
        <taxon>Kitasatosporales</taxon>
        <taxon>Streptomycetaceae</taxon>
        <taxon>Streptomyces</taxon>
    </lineage>
</organism>
<proteinExistence type="predicted"/>
<name>A0A1H9PZY1_9ACTN</name>
<reference evidence="3" key="1">
    <citation type="submission" date="2016-10" db="EMBL/GenBank/DDBJ databases">
        <authorList>
            <person name="Varghese N."/>
            <person name="Submissions S."/>
        </authorList>
    </citation>
    <scope>NUCLEOTIDE SEQUENCE [LARGE SCALE GENOMIC DNA]</scope>
    <source>
        <strain evidence="3">CGMCC 4.6825</strain>
    </source>
</reference>
<protein>
    <submittedName>
        <fullName evidence="2">Uncharacterized protein</fullName>
    </submittedName>
</protein>
<accession>A0A1H9PZY1</accession>
<dbReference type="EMBL" id="FOGO01000002">
    <property type="protein sequence ID" value="SER53734.1"/>
    <property type="molecule type" value="Genomic_DNA"/>
</dbReference>
<evidence type="ECO:0000256" key="1">
    <source>
        <dbReference type="SAM" id="MobiDB-lite"/>
    </source>
</evidence>
<dbReference type="AlphaFoldDB" id="A0A1H9PZY1"/>
<dbReference type="Pfam" id="PF24585">
    <property type="entry name" value="YunG"/>
    <property type="match status" value="1"/>
</dbReference>
<evidence type="ECO:0000313" key="2">
    <source>
        <dbReference type="EMBL" id="SER53734.1"/>
    </source>
</evidence>
<gene>
    <name evidence="2" type="ORF">SAMN05421870_102374</name>
</gene>
<feature type="region of interest" description="Disordered" evidence="1">
    <location>
        <begin position="174"/>
        <end position="195"/>
    </location>
</feature>
<sequence length="195" mass="20025">MLADMSADAVGVSGMGAGASELGRIEGALRASWGADTCSPDDLERAGWSPANPAWGQCDVTALVVQDLLGGELMCGEVYGVHGGRQGFHWWNRLPDGSEIDLTRDRFHAGQVVMEGVSVPRPMRHSLRRGEEYALLRGRVWQRLGIPAGSAAAGSAAGPGGGAVPGGAGACGAGSWTGPVTRGSVTSCRERRGAA</sequence>
<evidence type="ECO:0000313" key="3">
    <source>
        <dbReference type="Proteomes" id="UP000182841"/>
    </source>
</evidence>
<dbReference type="InterPro" id="IPR056238">
    <property type="entry name" value="YunG-like"/>
</dbReference>
<dbReference type="Proteomes" id="UP000182841">
    <property type="component" value="Unassembled WGS sequence"/>
</dbReference>